<keyword evidence="2" id="KW-0732">Signal</keyword>
<evidence type="ECO:0008006" key="5">
    <source>
        <dbReference type="Google" id="ProtNLM"/>
    </source>
</evidence>
<keyword evidence="4" id="KW-1185">Reference proteome</keyword>
<gene>
    <name evidence="3" type="ORF">MMF94_10425</name>
</gene>
<dbReference type="RefSeq" id="WP_241036132.1">
    <property type="nucleotide sequence ID" value="NZ_BAAAJF010000020.1"/>
</dbReference>
<comment type="caution">
    <text evidence="3">The sequence shown here is derived from an EMBL/GenBank/DDBJ whole genome shotgun (WGS) entry which is preliminary data.</text>
</comment>
<feature type="compositionally biased region" description="Basic and acidic residues" evidence="1">
    <location>
        <begin position="63"/>
        <end position="73"/>
    </location>
</feature>
<feature type="region of interest" description="Disordered" evidence="1">
    <location>
        <begin position="63"/>
        <end position="88"/>
    </location>
</feature>
<evidence type="ECO:0000313" key="4">
    <source>
        <dbReference type="Proteomes" id="UP001299970"/>
    </source>
</evidence>
<evidence type="ECO:0000256" key="1">
    <source>
        <dbReference type="SAM" id="MobiDB-lite"/>
    </source>
</evidence>
<proteinExistence type="predicted"/>
<protein>
    <recommendedName>
        <fullName evidence="5">Secreted protein</fullName>
    </recommendedName>
</protein>
<dbReference type="EMBL" id="JAKXMK010000008">
    <property type="protein sequence ID" value="MCH6166097.1"/>
    <property type="molecule type" value="Genomic_DNA"/>
</dbReference>
<feature type="chain" id="PRO_5045915738" description="Secreted protein" evidence="2">
    <location>
        <begin position="27"/>
        <end position="121"/>
    </location>
</feature>
<evidence type="ECO:0000313" key="3">
    <source>
        <dbReference type="EMBL" id="MCH6166097.1"/>
    </source>
</evidence>
<accession>A0ABS9TC69</accession>
<organism evidence="3 4">
    <name type="scientific">Pseudonocardia alaniniphila</name>
    <dbReference type="NCBI Taxonomy" id="75291"/>
    <lineage>
        <taxon>Bacteria</taxon>
        <taxon>Bacillati</taxon>
        <taxon>Actinomycetota</taxon>
        <taxon>Actinomycetes</taxon>
        <taxon>Pseudonocardiales</taxon>
        <taxon>Pseudonocardiaceae</taxon>
        <taxon>Pseudonocardia</taxon>
    </lineage>
</organism>
<sequence length="121" mass="12585">MRIRTIAGSVLAAAGLMTVLTGAASASTPDPGEPSGEAVVVTCEDGNATFRPLTDEERAKLKAVREGERDGKVRFHRGSPPDGDHAVPHGKKIKVIYTGSGPVPAEKARLACGASAEHRDE</sequence>
<evidence type="ECO:0000256" key="2">
    <source>
        <dbReference type="SAM" id="SignalP"/>
    </source>
</evidence>
<dbReference type="Proteomes" id="UP001299970">
    <property type="component" value="Unassembled WGS sequence"/>
</dbReference>
<reference evidence="3 4" key="1">
    <citation type="submission" date="2022-03" db="EMBL/GenBank/DDBJ databases">
        <title>Pseudonocardia alaer sp. nov., a novel actinomycete isolated from reed forest soil.</title>
        <authorList>
            <person name="Wang L."/>
        </authorList>
    </citation>
    <scope>NUCLEOTIDE SEQUENCE [LARGE SCALE GENOMIC DNA]</scope>
    <source>
        <strain evidence="3 4">Y-16303</strain>
    </source>
</reference>
<name>A0ABS9TC69_9PSEU</name>
<feature type="signal peptide" evidence="2">
    <location>
        <begin position="1"/>
        <end position="26"/>
    </location>
</feature>